<evidence type="ECO:0000313" key="2">
    <source>
        <dbReference type="EMBL" id="JAD59042.1"/>
    </source>
</evidence>
<reference evidence="2" key="2">
    <citation type="journal article" date="2015" name="Data Brief">
        <title>Shoot transcriptome of the giant reed, Arundo donax.</title>
        <authorList>
            <person name="Barrero R.A."/>
            <person name="Guerrero F.D."/>
            <person name="Moolhuijzen P."/>
            <person name="Goolsby J.A."/>
            <person name="Tidwell J."/>
            <person name="Bellgard S.E."/>
            <person name="Bellgard M.I."/>
        </authorList>
    </citation>
    <scope>NUCLEOTIDE SEQUENCE</scope>
    <source>
        <tissue evidence="2">Shoot tissue taken approximately 20 cm above the soil surface</tissue>
    </source>
</reference>
<reference evidence="2" key="1">
    <citation type="submission" date="2014-09" db="EMBL/GenBank/DDBJ databases">
        <authorList>
            <person name="Magalhaes I.L.F."/>
            <person name="Oliveira U."/>
            <person name="Santos F.R."/>
            <person name="Vidigal T.H.D.A."/>
            <person name="Brescovit A.D."/>
            <person name="Santos A.J."/>
        </authorList>
    </citation>
    <scope>NUCLEOTIDE SEQUENCE</scope>
    <source>
        <tissue evidence="2">Shoot tissue taken approximately 20 cm above the soil surface</tissue>
    </source>
</reference>
<name>A0A0A9BID2_ARUDO</name>
<accession>A0A0A9BID2</accession>
<dbReference type="AlphaFoldDB" id="A0A0A9BID2"/>
<keyword evidence="1" id="KW-0732">Signal</keyword>
<feature type="signal peptide" evidence="1">
    <location>
        <begin position="1"/>
        <end position="22"/>
    </location>
</feature>
<evidence type="ECO:0000256" key="1">
    <source>
        <dbReference type="SAM" id="SignalP"/>
    </source>
</evidence>
<feature type="chain" id="PRO_5002060491" evidence="1">
    <location>
        <begin position="23"/>
        <end position="41"/>
    </location>
</feature>
<organism evidence="2">
    <name type="scientific">Arundo donax</name>
    <name type="common">Giant reed</name>
    <name type="synonym">Donax arundinaceus</name>
    <dbReference type="NCBI Taxonomy" id="35708"/>
    <lineage>
        <taxon>Eukaryota</taxon>
        <taxon>Viridiplantae</taxon>
        <taxon>Streptophyta</taxon>
        <taxon>Embryophyta</taxon>
        <taxon>Tracheophyta</taxon>
        <taxon>Spermatophyta</taxon>
        <taxon>Magnoliopsida</taxon>
        <taxon>Liliopsida</taxon>
        <taxon>Poales</taxon>
        <taxon>Poaceae</taxon>
        <taxon>PACMAD clade</taxon>
        <taxon>Arundinoideae</taxon>
        <taxon>Arundineae</taxon>
        <taxon>Arundo</taxon>
    </lineage>
</organism>
<dbReference type="EMBL" id="GBRH01238853">
    <property type="protein sequence ID" value="JAD59042.1"/>
    <property type="molecule type" value="Transcribed_RNA"/>
</dbReference>
<proteinExistence type="predicted"/>
<protein>
    <submittedName>
        <fullName evidence="2">Uncharacterized protein</fullName>
    </submittedName>
</protein>
<sequence>MIGPVSWLGLIWSSPVWQSCSCLLGHGHWRVVSGSSSRVLQ</sequence>